<organism evidence="6 7">
    <name type="scientific">Dictyocaulus viviparus</name>
    <name type="common">Bovine lungworm</name>
    <dbReference type="NCBI Taxonomy" id="29172"/>
    <lineage>
        <taxon>Eukaryota</taxon>
        <taxon>Metazoa</taxon>
        <taxon>Ecdysozoa</taxon>
        <taxon>Nematoda</taxon>
        <taxon>Chromadorea</taxon>
        <taxon>Rhabditida</taxon>
        <taxon>Rhabditina</taxon>
        <taxon>Rhabditomorpha</taxon>
        <taxon>Strongyloidea</taxon>
        <taxon>Metastrongylidae</taxon>
        <taxon>Dictyocaulus</taxon>
    </lineage>
</organism>
<dbReference type="FunFam" id="1.25.10.10:FF:000019">
    <property type="entry name" value="Cytoskeleton-associated protein 5"/>
    <property type="match status" value="1"/>
</dbReference>
<dbReference type="PANTHER" id="PTHR12609">
    <property type="entry name" value="MICROTUBULE ASSOCIATED PROTEIN XMAP215"/>
    <property type="match status" value="1"/>
</dbReference>
<protein>
    <submittedName>
        <fullName evidence="6">HEAT repeat protein</fullName>
    </submittedName>
</protein>
<feature type="coiled-coil region" evidence="4">
    <location>
        <begin position="229"/>
        <end position="256"/>
    </location>
</feature>
<evidence type="ECO:0000256" key="3">
    <source>
        <dbReference type="ARBA" id="ARBA00023212"/>
    </source>
</evidence>
<reference evidence="7" key="2">
    <citation type="journal article" date="2016" name="Sci. Rep.">
        <title>Dictyocaulus viviparus genome, variome and transcriptome elucidate lungworm biology and support future intervention.</title>
        <authorList>
            <person name="McNulty S.N."/>
            <person name="Strube C."/>
            <person name="Rosa B.A."/>
            <person name="Martin J.C."/>
            <person name="Tyagi R."/>
            <person name="Choi Y.J."/>
            <person name="Wang Q."/>
            <person name="Hallsworth Pepin K."/>
            <person name="Zhang X."/>
            <person name="Ozersky P."/>
            <person name="Wilson R.K."/>
            <person name="Sternberg P.W."/>
            <person name="Gasser R.B."/>
            <person name="Mitreva M."/>
        </authorList>
    </citation>
    <scope>NUCLEOTIDE SEQUENCE [LARGE SCALE GENOMIC DNA]</scope>
    <source>
        <strain evidence="7">HannoverDv2000</strain>
    </source>
</reference>
<keyword evidence="4" id="KW-0175">Coiled coil</keyword>
<dbReference type="GO" id="GO:0030951">
    <property type="term" value="P:establishment or maintenance of microtubule cytoskeleton polarity"/>
    <property type="evidence" value="ECO:0007669"/>
    <property type="project" value="InterPro"/>
</dbReference>
<dbReference type="EMBL" id="KN716371">
    <property type="protein sequence ID" value="KJH46055.1"/>
    <property type="molecule type" value="Genomic_DNA"/>
</dbReference>
<evidence type="ECO:0000313" key="7">
    <source>
        <dbReference type="Proteomes" id="UP000053766"/>
    </source>
</evidence>
<dbReference type="InterPro" id="IPR045110">
    <property type="entry name" value="XMAP215"/>
</dbReference>
<dbReference type="GO" id="GO:0007051">
    <property type="term" value="P:spindle organization"/>
    <property type="evidence" value="ECO:0007669"/>
    <property type="project" value="InterPro"/>
</dbReference>
<gene>
    <name evidence="6" type="ORF">DICVIV_07865</name>
</gene>
<dbReference type="GO" id="GO:0046785">
    <property type="term" value="P:microtubule polymerization"/>
    <property type="evidence" value="ECO:0007669"/>
    <property type="project" value="InterPro"/>
</dbReference>
<proteinExistence type="predicted"/>
<dbReference type="GO" id="GO:0005856">
    <property type="term" value="C:cytoskeleton"/>
    <property type="evidence" value="ECO:0007669"/>
    <property type="project" value="UniProtKB-SubCell"/>
</dbReference>
<name>A0A0D8XND1_DICVI</name>
<dbReference type="InterPro" id="IPR016024">
    <property type="entry name" value="ARM-type_fold"/>
</dbReference>
<reference evidence="6 7" key="1">
    <citation type="submission" date="2013-11" db="EMBL/GenBank/DDBJ databases">
        <title>Draft genome of the bovine lungworm Dictyocaulus viviparus.</title>
        <authorList>
            <person name="Mitreva M."/>
        </authorList>
    </citation>
    <scope>NUCLEOTIDE SEQUENCE [LARGE SCALE GENOMIC DNA]</scope>
    <source>
        <strain evidence="6 7">HannoverDv2000</strain>
    </source>
</reference>
<dbReference type="STRING" id="29172.A0A0D8XND1"/>
<dbReference type="InterPro" id="IPR034085">
    <property type="entry name" value="TOG"/>
</dbReference>
<dbReference type="GO" id="GO:0051010">
    <property type="term" value="F:microtubule plus-end binding"/>
    <property type="evidence" value="ECO:0007669"/>
    <property type="project" value="InterPro"/>
</dbReference>
<dbReference type="InterPro" id="IPR011989">
    <property type="entry name" value="ARM-like"/>
</dbReference>
<dbReference type="OrthoDB" id="205662at2759"/>
<evidence type="ECO:0000313" key="6">
    <source>
        <dbReference type="EMBL" id="KJH46055.1"/>
    </source>
</evidence>
<comment type="subcellular location">
    <subcellularLocation>
        <location evidence="1">Cytoplasm</location>
        <location evidence="1">Cytoskeleton</location>
    </subcellularLocation>
</comment>
<dbReference type="Proteomes" id="UP000053766">
    <property type="component" value="Unassembled WGS sequence"/>
</dbReference>
<evidence type="ECO:0000256" key="4">
    <source>
        <dbReference type="SAM" id="Coils"/>
    </source>
</evidence>
<evidence type="ECO:0000256" key="2">
    <source>
        <dbReference type="ARBA" id="ARBA00022490"/>
    </source>
</evidence>
<accession>A0A0D8XND1</accession>
<evidence type="ECO:0000259" key="5">
    <source>
        <dbReference type="SMART" id="SM01349"/>
    </source>
</evidence>
<keyword evidence="2" id="KW-0963">Cytoplasm</keyword>
<keyword evidence="7" id="KW-1185">Reference proteome</keyword>
<dbReference type="GO" id="GO:0061863">
    <property type="term" value="F:microtubule plus end polymerase"/>
    <property type="evidence" value="ECO:0007669"/>
    <property type="project" value="InterPro"/>
</dbReference>
<dbReference type="SMART" id="SM01349">
    <property type="entry name" value="TOG"/>
    <property type="match status" value="1"/>
</dbReference>
<dbReference type="AlphaFoldDB" id="A0A0D8XND1"/>
<dbReference type="SUPFAM" id="SSF48371">
    <property type="entry name" value="ARM repeat"/>
    <property type="match status" value="1"/>
</dbReference>
<feature type="domain" description="TOG" evidence="5">
    <location>
        <begin position="5"/>
        <end position="252"/>
    </location>
</feature>
<evidence type="ECO:0000256" key="1">
    <source>
        <dbReference type="ARBA" id="ARBA00004245"/>
    </source>
</evidence>
<keyword evidence="3" id="KW-0206">Cytoskeleton</keyword>
<dbReference type="Gene3D" id="1.25.10.10">
    <property type="entry name" value="Leucine-rich Repeat Variant"/>
    <property type="match status" value="2"/>
</dbReference>
<sequence>MDEWDLLEEVDVIALWPKEHQNNLLSSKWQERREALEALVHLIEKNPRLSTASMTIYGEVMDSLKKIIAHDSNVNVVASALRVLTRLARGLRKRFSCYVPMLLPSMLEKAKEKKSVVQDALNEALDAVSDSCDAERIAKDLCEHLLKPNPQSKQCLCLFLFRYFVRQSGLSTDFVKAVLPIVVKIVYLIIWSFQLSSDSNPSVREAACHSLGSARRVLGKSLDAFLIPISSEKAKLEKVEESCSEAKKQHEEFISQKPQSKSSEIYESGDHNEAVDSGAIISSNGLKDDDPWILMTPTDIIVQMRKDFVEMLASKKWQDRKEALDNMLSIVECSPRIATSPELQNIMAMLLKIMPIVFDKLKDKKAVIRNELVRLCDAAATTVRFLSFIHGIHIPQHDRSNRA</sequence>